<organism evidence="2 3">
    <name type="scientific">Kutzneria buriramensis</name>
    <dbReference type="NCBI Taxonomy" id="1045776"/>
    <lineage>
        <taxon>Bacteria</taxon>
        <taxon>Bacillati</taxon>
        <taxon>Actinomycetota</taxon>
        <taxon>Actinomycetes</taxon>
        <taxon>Pseudonocardiales</taxon>
        <taxon>Pseudonocardiaceae</taxon>
        <taxon>Kutzneria</taxon>
    </lineage>
</organism>
<sequence>METIDELGPVLSTHRVDNRRRLVTGFWALAIGVVVGAAGVFLFGITDPSDGYGPNKTVGVAIGVGLCGLVIGVLQLSKAWRGGSDEYFEVREQGLVHATANQVRAWHWDAVTNVTIAARPRENNLSRVLGTGFRCVISFEDGSRTRLDGLAANTPAVTNALREHCDPALFTDGMNGVRRLGAWWLAFAAVFLGAGIWMVLTIANSSYEELSADGSTATEVQTVSDTGYLFLAVGLLVCFVGLISSVAFYLTARKR</sequence>
<feature type="transmembrane region" description="Helical" evidence="1">
    <location>
        <begin position="183"/>
        <end position="207"/>
    </location>
</feature>
<feature type="transmembrane region" description="Helical" evidence="1">
    <location>
        <begin position="57"/>
        <end position="76"/>
    </location>
</feature>
<dbReference type="Proteomes" id="UP000256269">
    <property type="component" value="Unassembled WGS sequence"/>
</dbReference>
<name>A0A3E0H1V4_9PSEU</name>
<proteinExistence type="predicted"/>
<keyword evidence="3" id="KW-1185">Reference proteome</keyword>
<comment type="caution">
    <text evidence="2">The sequence shown here is derived from an EMBL/GenBank/DDBJ whole genome shotgun (WGS) entry which is preliminary data.</text>
</comment>
<dbReference type="RefSeq" id="WP_116179239.1">
    <property type="nucleotide sequence ID" value="NZ_CP144375.1"/>
</dbReference>
<feature type="transmembrane region" description="Helical" evidence="1">
    <location>
        <begin position="227"/>
        <end position="250"/>
    </location>
</feature>
<dbReference type="OrthoDB" id="3700796at2"/>
<keyword evidence="1" id="KW-0472">Membrane</keyword>
<keyword evidence="1" id="KW-0812">Transmembrane</keyword>
<protein>
    <submittedName>
        <fullName evidence="2">Uncharacterized protein</fullName>
    </submittedName>
</protein>
<keyword evidence="1" id="KW-1133">Transmembrane helix</keyword>
<evidence type="ECO:0000256" key="1">
    <source>
        <dbReference type="SAM" id="Phobius"/>
    </source>
</evidence>
<accession>A0A3E0H1V4</accession>
<dbReference type="AlphaFoldDB" id="A0A3E0H1V4"/>
<evidence type="ECO:0000313" key="3">
    <source>
        <dbReference type="Proteomes" id="UP000256269"/>
    </source>
</evidence>
<feature type="transmembrane region" description="Helical" evidence="1">
    <location>
        <begin position="22"/>
        <end position="45"/>
    </location>
</feature>
<evidence type="ECO:0000313" key="2">
    <source>
        <dbReference type="EMBL" id="REH37082.1"/>
    </source>
</evidence>
<gene>
    <name evidence="2" type="ORF">BCF44_11586</name>
</gene>
<reference evidence="2 3" key="1">
    <citation type="submission" date="2018-08" db="EMBL/GenBank/DDBJ databases">
        <title>Genomic Encyclopedia of Archaeal and Bacterial Type Strains, Phase II (KMG-II): from individual species to whole genera.</title>
        <authorList>
            <person name="Goeker M."/>
        </authorList>
    </citation>
    <scope>NUCLEOTIDE SEQUENCE [LARGE SCALE GENOMIC DNA]</scope>
    <source>
        <strain evidence="2 3">DSM 45791</strain>
    </source>
</reference>
<dbReference type="EMBL" id="QUNO01000015">
    <property type="protein sequence ID" value="REH37082.1"/>
    <property type="molecule type" value="Genomic_DNA"/>
</dbReference>